<dbReference type="AlphaFoldDB" id="A0A177HFF3"/>
<dbReference type="EMBL" id="LOHS01000185">
    <property type="protein sequence ID" value="OAH09692.1"/>
    <property type="molecule type" value="Genomic_DNA"/>
</dbReference>
<comment type="caution">
    <text evidence="1">The sequence shown here is derived from an EMBL/GenBank/DDBJ whole genome shotgun (WGS) entry which is preliminary data.</text>
</comment>
<evidence type="ECO:0000313" key="2">
    <source>
        <dbReference type="Proteomes" id="UP000077381"/>
    </source>
</evidence>
<accession>A0A177HFF3</accession>
<evidence type="ECO:0000313" key="1">
    <source>
        <dbReference type="EMBL" id="OAH09692.1"/>
    </source>
</evidence>
<sequence length="51" mass="5298">MPLSGTLKIVASEVRTLCGHWVESCTVSASPCQDAMVVIRPSGLLVLSGVV</sequence>
<gene>
    <name evidence="1" type="ORF">STSP_69890</name>
</gene>
<keyword evidence="2" id="KW-1185">Reference proteome</keyword>
<organism evidence="1 2">
    <name type="scientific">Streptomyces jeddahensis</name>
    <dbReference type="NCBI Taxonomy" id="1716141"/>
    <lineage>
        <taxon>Bacteria</taxon>
        <taxon>Bacillati</taxon>
        <taxon>Actinomycetota</taxon>
        <taxon>Actinomycetes</taxon>
        <taxon>Kitasatosporales</taxon>
        <taxon>Streptomycetaceae</taxon>
        <taxon>Streptomyces</taxon>
    </lineage>
</organism>
<proteinExistence type="predicted"/>
<protein>
    <submittedName>
        <fullName evidence="1">Uncharacterized protein</fullName>
    </submittedName>
</protein>
<dbReference type="Proteomes" id="UP000077381">
    <property type="component" value="Unassembled WGS sequence"/>
</dbReference>
<name>A0A177HFF3_9ACTN</name>
<reference evidence="1 2" key="1">
    <citation type="submission" date="2015-12" db="EMBL/GenBank/DDBJ databases">
        <title>Genome sequence of Streptomyces sp. G25.</title>
        <authorList>
            <person name="Poehlein A."/>
            <person name="Roettig A."/>
            <person name="Hiessl S."/>
            <person name="Hauschild P."/>
            <person name="Schauer J."/>
            <person name="Madkour M.H."/>
            <person name="Al-Ansari A.M."/>
            <person name="Almakishah N.H."/>
            <person name="Steinbuechel A."/>
            <person name="Daniel R."/>
        </authorList>
    </citation>
    <scope>NUCLEOTIDE SEQUENCE [LARGE SCALE GENOMIC DNA]</scope>
    <source>
        <strain evidence="2">G25(2015)</strain>
    </source>
</reference>